<organism evidence="2 3">
    <name type="scientific">Cyclobacterium plantarum</name>
    <dbReference type="NCBI Taxonomy" id="2716263"/>
    <lineage>
        <taxon>Bacteria</taxon>
        <taxon>Pseudomonadati</taxon>
        <taxon>Bacteroidota</taxon>
        <taxon>Cytophagia</taxon>
        <taxon>Cytophagales</taxon>
        <taxon>Cyclobacteriaceae</taxon>
        <taxon>Cyclobacterium</taxon>
    </lineage>
</organism>
<comment type="caution">
    <text evidence="2">The sequence shown here is derived from an EMBL/GenBank/DDBJ whole genome shotgun (WGS) entry which is preliminary data.</text>
</comment>
<gene>
    <name evidence="2" type="ORF">G9Q97_12605</name>
</gene>
<protein>
    <submittedName>
        <fullName evidence="2">WG repeat-containing protein</fullName>
    </submittedName>
</protein>
<feature type="region of interest" description="Disordered" evidence="1">
    <location>
        <begin position="511"/>
        <end position="530"/>
    </location>
</feature>
<proteinExistence type="predicted"/>
<dbReference type="EMBL" id="JAANYN010000005">
    <property type="protein sequence ID" value="NHE57652.1"/>
    <property type="molecule type" value="Genomic_DNA"/>
</dbReference>
<dbReference type="Proteomes" id="UP000649799">
    <property type="component" value="Unassembled WGS sequence"/>
</dbReference>
<dbReference type="SUPFAM" id="SSF69360">
    <property type="entry name" value="Cell wall binding repeat"/>
    <property type="match status" value="1"/>
</dbReference>
<evidence type="ECO:0000256" key="1">
    <source>
        <dbReference type="SAM" id="MobiDB-lite"/>
    </source>
</evidence>
<keyword evidence="3" id="KW-1185">Reference proteome</keyword>
<dbReference type="PANTHER" id="PTHR37841">
    <property type="entry name" value="GLR2918 PROTEIN"/>
    <property type="match status" value="1"/>
</dbReference>
<dbReference type="PANTHER" id="PTHR37841:SF1">
    <property type="entry name" value="DUF3298 DOMAIN-CONTAINING PROTEIN"/>
    <property type="match status" value="1"/>
</dbReference>
<evidence type="ECO:0000313" key="2">
    <source>
        <dbReference type="EMBL" id="NHE57652.1"/>
    </source>
</evidence>
<reference evidence="2 3" key="1">
    <citation type="submission" date="2020-03" db="EMBL/GenBank/DDBJ databases">
        <title>Cyclobacterium plantarum sp. nov., a marine bacterium isolated from a coastal-marine wetland.</title>
        <authorList>
            <person name="Sanchez-Porro C."/>
            <person name="Ventosa A."/>
            <person name="Amoozegar M."/>
        </authorList>
    </citation>
    <scope>NUCLEOTIDE SEQUENCE [LARGE SCALE GENOMIC DNA]</scope>
    <source>
        <strain evidence="2 3">GBPx2</strain>
    </source>
</reference>
<dbReference type="Pfam" id="PF14903">
    <property type="entry name" value="WG_beta_rep"/>
    <property type="match status" value="2"/>
</dbReference>
<accession>A0ABX0HBV9</accession>
<sequence length="530" mass="60164">MRKFHPWPFLVVVFLLIGNIEKAKCQVWEVFDKQLNLEKKISNGDIQLLGNSIRINNWENDLLFLGPDYESFATVDSSSLYQYLEPWIIIKNENKFGAFHEYGEQVMPTVYDEIATYYNLLLARKGNAYFVYDRGKRTTQPIGTFAMARFAKNGQVIAKREDGSFALPLSENPDHRYISLSDPCLDVIIAEENSGLGLINREGDYILKPIIDEIRHLEENYFFARNEAEYLLINALSTDADIRYNSFHKISLEHDVLVEYIHGRLRRIMKNDGILLDIVGMDSVRKVGQHYNVHFKNQKTGLLNPQGKWEVRPTLSAQRIFPGSEGLFGALMGEKFGYINTSGDTIIDPVFDQVKPFSEGFAEVKKGQQWGYVNPNNEMRIPFSFEKAGPFSNGVAIVVKDGRFNLINQQGEMLLENSCEQISKTGTGYFLLENEGLMGMAKPDGQLISPAVYEEIRREGPDQVLVRKGDAYGIIKENGDFILPLHYSKILFDKENDRILAKSKGSVKAASEEIAAEHSQGQKKKKNKGA</sequence>
<feature type="compositionally biased region" description="Basic residues" evidence="1">
    <location>
        <begin position="521"/>
        <end position="530"/>
    </location>
</feature>
<evidence type="ECO:0000313" key="3">
    <source>
        <dbReference type="Proteomes" id="UP000649799"/>
    </source>
</evidence>
<dbReference type="InterPro" id="IPR032774">
    <property type="entry name" value="WG_beta_rep"/>
</dbReference>
<dbReference type="RefSeq" id="WP_166147378.1">
    <property type="nucleotide sequence ID" value="NZ_JAANYN010000005.1"/>
</dbReference>
<name>A0ABX0HBV9_9BACT</name>